<dbReference type="EMBL" id="JAUYZG010000022">
    <property type="protein sequence ID" value="KAK2872726.1"/>
    <property type="molecule type" value="Genomic_DNA"/>
</dbReference>
<dbReference type="AlphaFoldDB" id="A0AA88P884"/>
<proteinExistence type="predicted"/>
<accession>A0AA88P884</accession>
<evidence type="ECO:0000313" key="2">
    <source>
        <dbReference type="Proteomes" id="UP001187343"/>
    </source>
</evidence>
<reference evidence="1" key="1">
    <citation type="submission" date="2023-08" db="EMBL/GenBank/DDBJ databases">
        <title>Chromosome-level Genome Assembly of mud carp (Cirrhinus molitorella).</title>
        <authorList>
            <person name="Liu H."/>
        </authorList>
    </citation>
    <scope>NUCLEOTIDE SEQUENCE</scope>
    <source>
        <strain evidence="1">Prfri</strain>
        <tissue evidence="1">Muscle</tissue>
    </source>
</reference>
<comment type="caution">
    <text evidence="1">The sequence shown here is derived from an EMBL/GenBank/DDBJ whole genome shotgun (WGS) entry which is preliminary data.</text>
</comment>
<gene>
    <name evidence="1" type="ORF">Q8A67_022623</name>
</gene>
<name>A0AA88P884_9TELE</name>
<sequence>MIIRIKKSFIASKSPVSVQLDFLSCRFFAITLLQTTAEDQLSIDCSQTAFHRWRMTLFRPAQAQTQTLPSLALLTTCTPDTLGAHDSCNCGGPDSDSA</sequence>
<organism evidence="1 2">
    <name type="scientific">Cirrhinus molitorella</name>
    <name type="common">mud carp</name>
    <dbReference type="NCBI Taxonomy" id="172907"/>
    <lineage>
        <taxon>Eukaryota</taxon>
        <taxon>Metazoa</taxon>
        <taxon>Chordata</taxon>
        <taxon>Craniata</taxon>
        <taxon>Vertebrata</taxon>
        <taxon>Euteleostomi</taxon>
        <taxon>Actinopterygii</taxon>
        <taxon>Neopterygii</taxon>
        <taxon>Teleostei</taxon>
        <taxon>Ostariophysi</taxon>
        <taxon>Cypriniformes</taxon>
        <taxon>Cyprinidae</taxon>
        <taxon>Labeoninae</taxon>
        <taxon>Labeonini</taxon>
        <taxon>Cirrhinus</taxon>
    </lineage>
</organism>
<protein>
    <submittedName>
        <fullName evidence="1">Uncharacterized protein</fullName>
    </submittedName>
</protein>
<evidence type="ECO:0000313" key="1">
    <source>
        <dbReference type="EMBL" id="KAK2872726.1"/>
    </source>
</evidence>
<dbReference type="Proteomes" id="UP001187343">
    <property type="component" value="Unassembled WGS sequence"/>
</dbReference>
<keyword evidence="2" id="KW-1185">Reference proteome</keyword>